<dbReference type="EMBL" id="BJCE01000003">
    <property type="protein sequence ID" value="GCL35077.1"/>
    <property type="molecule type" value="Genomic_DNA"/>
</dbReference>
<proteinExistence type="predicted"/>
<dbReference type="AlphaFoldDB" id="A0A479ZRG1"/>
<keyword evidence="2" id="KW-1185">Reference proteome</keyword>
<evidence type="ECO:0000313" key="2">
    <source>
        <dbReference type="Proteomes" id="UP000300142"/>
    </source>
</evidence>
<name>A0A479ZRG1_9CYAN</name>
<organism evidence="1 2">
    <name type="scientific">Sphaerospermopsis reniformis</name>
    <dbReference type="NCBI Taxonomy" id="531300"/>
    <lineage>
        <taxon>Bacteria</taxon>
        <taxon>Bacillati</taxon>
        <taxon>Cyanobacteriota</taxon>
        <taxon>Cyanophyceae</taxon>
        <taxon>Nostocales</taxon>
        <taxon>Aphanizomenonaceae</taxon>
        <taxon>Sphaerospermopsis</taxon>
    </lineage>
</organism>
<protein>
    <submittedName>
        <fullName evidence="1">Uncharacterized protein</fullName>
    </submittedName>
</protein>
<dbReference type="Proteomes" id="UP000300142">
    <property type="component" value="Unassembled WGS sequence"/>
</dbReference>
<accession>A0A479ZRG1</accession>
<evidence type="ECO:0000313" key="1">
    <source>
        <dbReference type="EMBL" id="GCL35077.1"/>
    </source>
</evidence>
<comment type="caution">
    <text evidence="1">The sequence shown here is derived from an EMBL/GenBank/DDBJ whole genome shotgun (WGS) entry which is preliminary data.</text>
</comment>
<reference evidence="2" key="1">
    <citation type="submission" date="2019-02" db="EMBL/GenBank/DDBJ databases">
        <title>Draft genome sequence of Sphaerospermopsis reniformis NIES-1949.</title>
        <authorList>
            <person name="Yamaguchi H."/>
            <person name="Suzuki S."/>
            <person name="Kawachi M."/>
        </authorList>
    </citation>
    <scope>NUCLEOTIDE SEQUENCE [LARGE SCALE GENOMIC DNA]</scope>
    <source>
        <strain evidence="2">NIES-1949</strain>
    </source>
</reference>
<sequence>MQVKFPSAYLELADSGVWRKPYKHEKITGVMILKNPSQKRQTKYLILKKSRINFLRGNHESKFSSDTGRITNRNILAT</sequence>
<gene>
    <name evidence="1" type="ORF">SR1949_01690</name>
</gene>